<evidence type="ECO:0000256" key="7">
    <source>
        <dbReference type="ARBA" id="ARBA00022806"/>
    </source>
</evidence>
<dbReference type="InterPro" id="IPR050079">
    <property type="entry name" value="DEAD_box_RNA_helicase"/>
</dbReference>
<comment type="similarity">
    <text evidence="10">Belongs to the DEAD box helicase family.</text>
</comment>
<sequence length="797" mass="88596">MNPLNRIWAKSASPGQSWGELLTEHLDATLTALDLLRHRVGRIAAVPDRFWTWAALACLFHDAGKIPEGFQRMVGNPRPAQVWGLRHEIYSLGFVDHVLAHLDEDERQWIALGVLTHHRPLSGGARSIRKQKGSLRTPQAVTDAFGPVDEQTANALTAWLAQRCYAPVPKPVTATDLGKATHRLLTTVLDHWAEESPDNEAGLHAVLLQGAVTLADHVASAHTTLLTDHPLDAEYPERLRKRLTNQGATLFPHQEAAARASGHLLLRAPTGKGKTEASLLWALTQIDQVRATTGGQPRLFYTLPYLASINAMADRLGEELDDPERQSIGVTHSKAADYHLRRAINDDHDETEPLEHATRAVAKANASRLFRELVRVTTPYQLMRAALAGPAHSSTLIDSVNSVFVFDELHAYDTHRLGIILAMTGMWARLGGRIGVVSATLPDALAELIEKTLGEPLAEVAPDSGQAWPRRHRLHLDETHLTSTESIAAITEQLVQGNSVLVVANNVADAQNIYDTLAPTARELYGDDGAILLHARFRAKDRGEIERRILERYGTNQKHHPGLVVATQVVEVSLDLDFDILHTSAAPLEALIQRFGRVNRLNGRDQSAPVVVHRPDYAPRARGGGDEYADKVYAAEPTRLGWDILIRHDGDPLDERLFTDWLNEVYTSPWGQRWRSDVERVRTEFTRRFLTFDPPFDDRSDLAAAFDQMFDGAEGILAEDLEAYREALDQGRDPQTRKAARLLASGYLISLPDHARRLGRWDKEFGLIVIDADYTEEKGLGALNRDDRTSYVMGEVL</sequence>
<protein>
    <submittedName>
        <fullName evidence="12">CRISPR-associated helicase/endonuclease Cas3</fullName>
    </submittedName>
</protein>
<evidence type="ECO:0000256" key="6">
    <source>
        <dbReference type="ARBA" id="ARBA00022801"/>
    </source>
</evidence>
<dbReference type="Gene3D" id="1.10.3210.30">
    <property type="match status" value="1"/>
</dbReference>
<dbReference type="GO" id="GO:0003676">
    <property type="term" value="F:nucleic acid binding"/>
    <property type="evidence" value="ECO:0007669"/>
    <property type="project" value="InterPro"/>
</dbReference>
<dbReference type="GO" id="GO:0051607">
    <property type="term" value="P:defense response to virus"/>
    <property type="evidence" value="ECO:0007669"/>
    <property type="project" value="UniProtKB-KW"/>
</dbReference>
<dbReference type="PANTHER" id="PTHR47959">
    <property type="entry name" value="ATP-DEPENDENT RNA HELICASE RHLE-RELATED"/>
    <property type="match status" value="1"/>
</dbReference>
<accession>A0AA97M0Z0</accession>
<dbReference type="InterPro" id="IPR054712">
    <property type="entry name" value="Cas3-like_dom"/>
</dbReference>
<dbReference type="InterPro" id="IPR027417">
    <property type="entry name" value="P-loop_NTPase"/>
</dbReference>
<dbReference type="AlphaFoldDB" id="A0AA97M0Z0"/>
<dbReference type="InterPro" id="IPR038257">
    <property type="entry name" value="CRISPR-assoc_Cas3_HD_sf"/>
</dbReference>
<evidence type="ECO:0000256" key="8">
    <source>
        <dbReference type="ARBA" id="ARBA00022840"/>
    </source>
</evidence>
<dbReference type="KEGG" id="thao:NI17_010510"/>
<keyword evidence="13" id="KW-1185">Reference proteome</keyword>
<dbReference type="GO" id="GO:0005524">
    <property type="term" value="F:ATP binding"/>
    <property type="evidence" value="ECO:0007669"/>
    <property type="project" value="UniProtKB-KW"/>
</dbReference>
<dbReference type="InterPro" id="IPR006483">
    <property type="entry name" value="CRISPR-assoc_Cas3_HD"/>
</dbReference>
<dbReference type="InterPro" id="IPR014001">
    <property type="entry name" value="Helicase_ATP-bd"/>
</dbReference>
<evidence type="ECO:0000256" key="10">
    <source>
        <dbReference type="ARBA" id="ARBA00038437"/>
    </source>
</evidence>
<evidence type="ECO:0000256" key="4">
    <source>
        <dbReference type="ARBA" id="ARBA00022723"/>
    </source>
</evidence>
<dbReference type="Gene3D" id="3.40.50.300">
    <property type="entry name" value="P-loop containing nucleotide triphosphate hydrolases"/>
    <property type="match status" value="2"/>
</dbReference>
<reference evidence="12" key="1">
    <citation type="submission" date="2020-10" db="EMBL/GenBank/DDBJ databases">
        <title>De novo genome project of the cellulose decomposer Thermobifida halotolerans type strain.</title>
        <authorList>
            <person name="Nagy I."/>
            <person name="Horvath B."/>
            <person name="Kukolya J."/>
            <person name="Nagy I."/>
            <person name="Orsini M."/>
        </authorList>
    </citation>
    <scope>NUCLEOTIDE SEQUENCE</scope>
    <source>
        <strain evidence="12">DSM 44931</strain>
    </source>
</reference>
<gene>
    <name evidence="12" type="ORF">NI17_010510</name>
</gene>
<dbReference type="RefSeq" id="WP_068693482.1">
    <property type="nucleotide sequence ID" value="NZ_CP063196.1"/>
</dbReference>
<evidence type="ECO:0000259" key="11">
    <source>
        <dbReference type="PROSITE" id="PS51643"/>
    </source>
</evidence>
<evidence type="ECO:0000256" key="5">
    <source>
        <dbReference type="ARBA" id="ARBA00022741"/>
    </source>
</evidence>
<dbReference type="SMART" id="SM00487">
    <property type="entry name" value="DEXDc"/>
    <property type="match status" value="1"/>
</dbReference>
<name>A0AA97M0Z0_9ACTN</name>
<dbReference type="NCBIfam" id="TIGR01587">
    <property type="entry name" value="cas3_core"/>
    <property type="match status" value="1"/>
</dbReference>
<keyword evidence="5" id="KW-0547">Nucleotide-binding</keyword>
<dbReference type="GO" id="GO:0003724">
    <property type="term" value="F:RNA helicase activity"/>
    <property type="evidence" value="ECO:0007669"/>
    <property type="project" value="TreeGrafter"/>
</dbReference>
<evidence type="ECO:0000313" key="13">
    <source>
        <dbReference type="Proteomes" id="UP000265719"/>
    </source>
</evidence>
<dbReference type="GO" id="GO:0046872">
    <property type="term" value="F:metal ion binding"/>
    <property type="evidence" value="ECO:0007669"/>
    <property type="project" value="UniProtKB-KW"/>
</dbReference>
<keyword evidence="4" id="KW-0479">Metal-binding</keyword>
<dbReference type="Pfam" id="PF22590">
    <property type="entry name" value="Cas3-like_C_2"/>
    <property type="match status" value="1"/>
</dbReference>
<keyword evidence="9" id="KW-0051">Antiviral defense</keyword>
<dbReference type="Pfam" id="PF00270">
    <property type="entry name" value="DEAD"/>
    <property type="match status" value="1"/>
</dbReference>
<evidence type="ECO:0000313" key="12">
    <source>
        <dbReference type="EMBL" id="UOE21493.1"/>
    </source>
</evidence>
<keyword evidence="8" id="KW-0067">ATP-binding</keyword>
<dbReference type="SUPFAM" id="SSF52540">
    <property type="entry name" value="P-loop containing nucleoside triphosphate hydrolases"/>
    <property type="match status" value="1"/>
</dbReference>
<keyword evidence="3" id="KW-0540">Nuclease</keyword>
<dbReference type="PANTHER" id="PTHR47959:SF16">
    <property type="entry name" value="CRISPR-ASSOCIATED NUCLEASE_HELICASE CAS3-RELATED"/>
    <property type="match status" value="1"/>
</dbReference>
<dbReference type="GO" id="GO:0005829">
    <property type="term" value="C:cytosol"/>
    <property type="evidence" value="ECO:0007669"/>
    <property type="project" value="TreeGrafter"/>
</dbReference>
<dbReference type="Proteomes" id="UP000265719">
    <property type="component" value="Chromosome"/>
</dbReference>
<dbReference type="SMART" id="SM00490">
    <property type="entry name" value="HELICc"/>
    <property type="match status" value="1"/>
</dbReference>
<comment type="similarity">
    <text evidence="1">In the N-terminal section; belongs to the CRISPR-associated nuclease Cas3-HD family.</text>
</comment>
<feature type="domain" description="HD Cas3-type" evidence="11">
    <location>
        <begin position="15"/>
        <end position="218"/>
    </location>
</feature>
<dbReference type="GO" id="GO:0016787">
    <property type="term" value="F:hydrolase activity"/>
    <property type="evidence" value="ECO:0007669"/>
    <property type="project" value="UniProtKB-KW"/>
</dbReference>
<dbReference type="InterPro" id="IPR001650">
    <property type="entry name" value="Helicase_C-like"/>
</dbReference>
<dbReference type="InterPro" id="IPR006474">
    <property type="entry name" value="Helicase_Cas3_CRISPR-ass_core"/>
</dbReference>
<evidence type="ECO:0000256" key="3">
    <source>
        <dbReference type="ARBA" id="ARBA00022722"/>
    </source>
</evidence>
<dbReference type="CDD" id="cd09641">
    <property type="entry name" value="Cas3''_I"/>
    <property type="match status" value="1"/>
</dbReference>
<dbReference type="PROSITE" id="PS51643">
    <property type="entry name" value="HD_CAS3"/>
    <property type="match status" value="1"/>
</dbReference>
<evidence type="ECO:0000256" key="9">
    <source>
        <dbReference type="ARBA" id="ARBA00023118"/>
    </source>
</evidence>
<comment type="similarity">
    <text evidence="2">In the central section; belongs to the CRISPR-associated helicase Cas3 family.</text>
</comment>
<organism evidence="12 13">
    <name type="scientific">Thermobifida halotolerans</name>
    <dbReference type="NCBI Taxonomy" id="483545"/>
    <lineage>
        <taxon>Bacteria</taxon>
        <taxon>Bacillati</taxon>
        <taxon>Actinomycetota</taxon>
        <taxon>Actinomycetes</taxon>
        <taxon>Streptosporangiales</taxon>
        <taxon>Nocardiopsidaceae</taxon>
        <taxon>Thermobifida</taxon>
    </lineage>
</organism>
<dbReference type="NCBIfam" id="TIGR01596">
    <property type="entry name" value="cas3_HD"/>
    <property type="match status" value="1"/>
</dbReference>
<keyword evidence="7" id="KW-0347">Helicase</keyword>
<evidence type="ECO:0000256" key="1">
    <source>
        <dbReference type="ARBA" id="ARBA00006847"/>
    </source>
</evidence>
<proteinExistence type="inferred from homology"/>
<dbReference type="InterPro" id="IPR011545">
    <property type="entry name" value="DEAD/DEAH_box_helicase_dom"/>
</dbReference>
<dbReference type="Pfam" id="PF18019">
    <property type="entry name" value="Cas3_HD"/>
    <property type="match status" value="1"/>
</dbReference>
<dbReference type="GO" id="GO:0004518">
    <property type="term" value="F:nuclease activity"/>
    <property type="evidence" value="ECO:0007669"/>
    <property type="project" value="UniProtKB-KW"/>
</dbReference>
<keyword evidence="6" id="KW-0378">Hydrolase</keyword>
<evidence type="ECO:0000256" key="2">
    <source>
        <dbReference type="ARBA" id="ARBA00009046"/>
    </source>
</evidence>
<dbReference type="EMBL" id="CP063196">
    <property type="protein sequence ID" value="UOE21493.1"/>
    <property type="molecule type" value="Genomic_DNA"/>
</dbReference>